<dbReference type="VEuPathDB" id="AmoebaDB:ACA1_064890"/>
<feature type="compositionally biased region" description="Low complexity" evidence="2">
    <location>
        <begin position="53"/>
        <end position="65"/>
    </location>
</feature>
<evidence type="ECO:0000313" key="3">
    <source>
        <dbReference type="EMBL" id="ELR17702.1"/>
    </source>
</evidence>
<dbReference type="KEGG" id="acan:ACA1_064890"/>
<feature type="compositionally biased region" description="Basic and acidic residues" evidence="2">
    <location>
        <begin position="528"/>
        <end position="555"/>
    </location>
</feature>
<name>L8GXN6_ACACF</name>
<protein>
    <submittedName>
        <fullName evidence="3">Uncharacterized protein</fullName>
    </submittedName>
</protein>
<feature type="region of interest" description="Disordered" evidence="2">
    <location>
        <begin position="44"/>
        <end position="159"/>
    </location>
</feature>
<dbReference type="EMBL" id="KB007974">
    <property type="protein sequence ID" value="ELR17702.1"/>
    <property type="molecule type" value="Genomic_DNA"/>
</dbReference>
<proteinExistence type="predicted"/>
<dbReference type="GeneID" id="14917784"/>
<feature type="compositionally biased region" description="Polar residues" evidence="2">
    <location>
        <begin position="138"/>
        <end position="154"/>
    </location>
</feature>
<reference evidence="3 4" key="1">
    <citation type="journal article" date="2013" name="Genome Biol.">
        <title>Genome of Acanthamoeba castellanii highlights extensive lateral gene transfer and early evolution of tyrosine kinase signaling.</title>
        <authorList>
            <person name="Clarke M."/>
            <person name="Lohan A.J."/>
            <person name="Liu B."/>
            <person name="Lagkouvardos I."/>
            <person name="Roy S."/>
            <person name="Zafar N."/>
            <person name="Bertelli C."/>
            <person name="Schilde C."/>
            <person name="Kianianmomeni A."/>
            <person name="Burglin T.R."/>
            <person name="Frech C."/>
            <person name="Turcotte B."/>
            <person name="Kopec K.O."/>
            <person name="Synnott J.M."/>
            <person name="Choo C."/>
            <person name="Paponov I."/>
            <person name="Finkler A."/>
            <person name="Soon Heng Tan C."/>
            <person name="Hutchins A.P."/>
            <person name="Weinmeier T."/>
            <person name="Rattei T."/>
            <person name="Chu J.S."/>
            <person name="Gimenez G."/>
            <person name="Irimia M."/>
            <person name="Rigden D.J."/>
            <person name="Fitzpatrick D.A."/>
            <person name="Lorenzo-Morales J."/>
            <person name="Bateman A."/>
            <person name="Chiu C.H."/>
            <person name="Tang P."/>
            <person name="Hegemann P."/>
            <person name="Fromm H."/>
            <person name="Raoult D."/>
            <person name="Greub G."/>
            <person name="Miranda-Saavedra D."/>
            <person name="Chen N."/>
            <person name="Nash P."/>
            <person name="Ginger M.L."/>
            <person name="Horn M."/>
            <person name="Schaap P."/>
            <person name="Caler L."/>
            <person name="Loftus B."/>
        </authorList>
    </citation>
    <scope>NUCLEOTIDE SEQUENCE [LARGE SCALE GENOMIC DNA]</scope>
    <source>
        <strain evidence="3 4">Neff</strain>
    </source>
</reference>
<feature type="region of interest" description="Disordered" evidence="2">
    <location>
        <begin position="178"/>
        <end position="283"/>
    </location>
</feature>
<gene>
    <name evidence="3" type="ORF">ACA1_064890</name>
</gene>
<feature type="coiled-coil region" evidence="1">
    <location>
        <begin position="466"/>
        <end position="505"/>
    </location>
</feature>
<feature type="compositionally biased region" description="Basic residues" evidence="2">
    <location>
        <begin position="66"/>
        <end position="76"/>
    </location>
</feature>
<evidence type="ECO:0000256" key="1">
    <source>
        <dbReference type="SAM" id="Coils"/>
    </source>
</evidence>
<evidence type="ECO:0000256" key="2">
    <source>
        <dbReference type="SAM" id="MobiDB-lite"/>
    </source>
</evidence>
<accession>L8GXN6</accession>
<dbReference type="AlphaFoldDB" id="L8GXN6"/>
<dbReference type="Proteomes" id="UP000011083">
    <property type="component" value="Unassembled WGS sequence"/>
</dbReference>
<keyword evidence="4" id="KW-1185">Reference proteome</keyword>
<dbReference type="RefSeq" id="XP_004339715.1">
    <property type="nucleotide sequence ID" value="XM_004339667.1"/>
</dbReference>
<evidence type="ECO:0000313" key="4">
    <source>
        <dbReference type="Proteomes" id="UP000011083"/>
    </source>
</evidence>
<feature type="compositionally biased region" description="Low complexity" evidence="2">
    <location>
        <begin position="228"/>
        <end position="279"/>
    </location>
</feature>
<keyword evidence="1" id="KW-0175">Coiled coil</keyword>
<feature type="compositionally biased region" description="Basic and acidic residues" evidence="2">
    <location>
        <begin position="567"/>
        <end position="576"/>
    </location>
</feature>
<sequence>MATRMKQWRSSSARRLSSVFGLSAMLEEDENDGVDSFEAFTSTLPVPAHPKHSSAAAATTTTTRATSKRGKRRSPRQSKNDQPAASSSSSSPKVPPLSWKLPQAHEPPLSPRSASSPACFAKPPGYRGHRKFSLPQLEVTSSPHDDGLTSSASMPASPRRLLQSLSASLRALRVYARTTSGDEFGEADDDPSSLRRCGSHIESSSAAAERKFPNSRRGGSERRAPKKLSATSPSVSPSSLASFITANSPSSPSSSVVRSRSSSSSSSSSSTSAALSPRSSADRTLGRVLDQVSTTEGYELLTEALGIKIVYHRFKKPVYNNKKTVRQPTAKAAASGGGLIDGSSDDISVLAVSAEHLLRKYFAVEQEEKRLQQLRKEEAEGDDISLIALPAVELTFDGLLDRVAALHPPLLDASQESAREVDQDIDQVVDKSRDYRDLEVFYDDAEGSRVAVLDTASLLYVVRDWRHRQQQTRREAQEEARRERRERWRRKMEQIEQNERGRKKEMLTKIGNMKFMLKSRNPPASAKNESDCGKSESEGDASPEEREKNESESRRREKMRGVSLKLHIYEQRPRQK</sequence>
<feature type="region of interest" description="Disordered" evidence="2">
    <location>
        <begin position="514"/>
        <end position="576"/>
    </location>
</feature>
<feature type="compositionally biased region" description="Basic and acidic residues" evidence="2">
    <location>
        <begin position="208"/>
        <end position="223"/>
    </location>
</feature>
<organism evidence="3 4">
    <name type="scientific">Acanthamoeba castellanii (strain ATCC 30010 / Neff)</name>
    <dbReference type="NCBI Taxonomy" id="1257118"/>
    <lineage>
        <taxon>Eukaryota</taxon>
        <taxon>Amoebozoa</taxon>
        <taxon>Discosea</taxon>
        <taxon>Longamoebia</taxon>
        <taxon>Centramoebida</taxon>
        <taxon>Acanthamoebidae</taxon>
        <taxon>Acanthamoeba</taxon>
    </lineage>
</organism>
<feature type="compositionally biased region" description="Low complexity" evidence="2">
    <location>
        <begin position="83"/>
        <end position="102"/>
    </location>
</feature>